<dbReference type="Proteomes" id="UP000001876">
    <property type="component" value="Unassembled WGS sequence"/>
</dbReference>
<evidence type="ECO:0000256" key="3">
    <source>
        <dbReference type="ARBA" id="ARBA00022553"/>
    </source>
</evidence>
<dbReference type="AlphaFoldDB" id="C1MM52"/>
<dbReference type="GO" id="GO:0009927">
    <property type="term" value="F:histidine phosphotransfer kinase activity"/>
    <property type="evidence" value="ECO:0007669"/>
    <property type="project" value="TreeGrafter"/>
</dbReference>
<evidence type="ECO:0000313" key="8">
    <source>
        <dbReference type="Proteomes" id="UP000001876"/>
    </source>
</evidence>
<dbReference type="InterPro" id="IPR004358">
    <property type="entry name" value="Sig_transdc_His_kin-like_C"/>
</dbReference>
<name>C1MM52_MICPC</name>
<dbReference type="PANTHER" id="PTHR43047">
    <property type="entry name" value="TWO-COMPONENT HISTIDINE PROTEIN KINASE"/>
    <property type="match status" value="1"/>
</dbReference>
<dbReference type="GO" id="GO:0005886">
    <property type="term" value="C:plasma membrane"/>
    <property type="evidence" value="ECO:0007669"/>
    <property type="project" value="TreeGrafter"/>
</dbReference>
<dbReference type="InterPro" id="IPR003661">
    <property type="entry name" value="HisK_dim/P_dom"/>
</dbReference>
<evidence type="ECO:0000256" key="4">
    <source>
        <dbReference type="ARBA" id="ARBA00022679"/>
    </source>
</evidence>
<dbReference type="EMBL" id="GG663737">
    <property type="protein sequence ID" value="EEH58982.1"/>
    <property type="molecule type" value="Genomic_DNA"/>
</dbReference>
<dbReference type="KEGG" id="mpp:MICPUCDRAFT_11312"/>
<comment type="catalytic activity">
    <reaction evidence="1">
        <text>ATP + protein L-histidine = ADP + protein N-phospho-L-histidine.</text>
        <dbReference type="EC" id="2.7.13.3"/>
    </reaction>
</comment>
<dbReference type="Pfam" id="PF02518">
    <property type="entry name" value="HATPase_c"/>
    <property type="match status" value="1"/>
</dbReference>
<dbReference type="GO" id="GO:0000155">
    <property type="term" value="F:phosphorelay sensor kinase activity"/>
    <property type="evidence" value="ECO:0007669"/>
    <property type="project" value="InterPro"/>
</dbReference>
<evidence type="ECO:0000256" key="1">
    <source>
        <dbReference type="ARBA" id="ARBA00000085"/>
    </source>
</evidence>
<keyword evidence="4" id="KW-0808">Transferase</keyword>
<dbReference type="SMART" id="SM00388">
    <property type="entry name" value="HisKA"/>
    <property type="match status" value="1"/>
</dbReference>
<feature type="non-terminal residue" evidence="7">
    <location>
        <position position="235"/>
    </location>
</feature>
<dbReference type="PROSITE" id="PS50109">
    <property type="entry name" value="HIS_KIN"/>
    <property type="match status" value="1"/>
</dbReference>
<evidence type="ECO:0000259" key="6">
    <source>
        <dbReference type="PROSITE" id="PS50109"/>
    </source>
</evidence>
<protein>
    <recommendedName>
        <fullName evidence="2">histidine kinase</fullName>
        <ecNumber evidence="2">2.7.13.3</ecNumber>
    </recommendedName>
</protein>
<keyword evidence="8" id="KW-1185">Reference proteome</keyword>
<dbReference type="OMA" id="IWDKGPG"/>
<dbReference type="EC" id="2.7.13.3" evidence="2"/>
<organism evidence="8">
    <name type="scientific">Micromonas pusilla (strain CCMP1545)</name>
    <name type="common">Picoplanktonic green alga</name>
    <dbReference type="NCBI Taxonomy" id="564608"/>
    <lineage>
        <taxon>Eukaryota</taxon>
        <taxon>Viridiplantae</taxon>
        <taxon>Chlorophyta</taxon>
        <taxon>Mamiellophyceae</taxon>
        <taxon>Mamiellales</taxon>
        <taxon>Mamiellaceae</taxon>
        <taxon>Micromonas</taxon>
    </lineage>
</organism>
<dbReference type="InterPro" id="IPR005467">
    <property type="entry name" value="His_kinase_dom"/>
</dbReference>
<dbReference type="InterPro" id="IPR003594">
    <property type="entry name" value="HATPase_dom"/>
</dbReference>
<sequence length="235" mass="25715">SEESARAKGRFLANVSHELRTPMNAITACATLMRDHEDELSLENRELLQIIDQSSKHMLDLVTQILSFSKEDNALQGMSLAKGARVSEVFDLRECVEQVIELQSAAIGMRRAFVELAYVFSDEVCDHYVGDPLGVKTVLLNLVSNAVKFTERGHKNAVAVASSAHPDVTSYGQLPSRRDVRFTVSDTGPGIPADKLETIFRPFEQADDATTRSHCGTGLGLSISRSIVKRLGGVI</sequence>
<evidence type="ECO:0000313" key="7">
    <source>
        <dbReference type="EMBL" id="EEH58982.1"/>
    </source>
</evidence>
<reference evidence="7 8" key="1">
    <citation type="journal article" date="2009" name="Science">
        <title>Green evolution and dynamic adaptations revealed by genomes of the marine picoeukaryotes Micromonas.</title>
        <authorList>
            <person name="Worden A.Z."/>
            <person name="Lee J.H."/>
            <person name="Mock T."/>
            <person name="Rouze P."/>
            <person name="Simmons M.P."/>
            <person name="Aerts A.L."/>
            <person name="Allen A.E."/>
            <person name="Cuvelier M.L."/>
            <person name="Derelle E."/>
            <person name="Everett M.V."/>
            <person name="Foulon E."/>
            <person name="Grimwood J."/>
            <person name="Gundlach H."/>
            <person name="Henrissat B."/>
            <person name="Napoli C."/>
            <person name="McDonald S.M."/>
            <person name="Parker M.S."/>
            <person name="Rombauts S."/>
            <person name="Salamov A."/>
            <person name="Von Dassow P."/>
            <person name="Badger J.H."/>
            <person name="Coutinho P.M."/>
            <person name="Demir E."/>
            <person name="Dubchak I."/>
            <person name="Gentemann C."/>
            <person name="Eikrem W."/>
            <person name="Gready J.E."/>
            <person name="John U."/>
            <person name="Lanier W."/>
            <person name="Lindquist E.A."/>
            <person name="Lucas S."/>
            <person name="Mayer K.F."/>
            <person name="Moreau H."/>
            <person name="Not F."/>
            <person name="Otillar R."/>
            <person name="Panaud O."/>
            <person name="Pangilinan J."/>
            <person name="Paulsen I."/>
            <person name="Piegu B."/>
            <person name="Poliakov A."/>
            <person name="Robbens S."/>
            <person name="Schmutz J."/>
            <person name="Toulza E."/>
            <person name="Wyss T."/>
            <person name="Zelensky A."/>
            <person name="Zhou K."/>
            <person name="Armbrust E.V."/>
            <person name="Bhattacharya D."/>
            <person name="Goodenough U.W."/>
            <person name="Van de Peer Y."/>
            <person name="Grigoriev I.V."/>
        </authorList>
    </citation>
    <scope>NUCLEOTIDE SEQUENCE [LARGE SCALE GENOMIC DNA]</scope>
    <source>
        <strain evidence="7 8">CCMP1545</strain>
    </source>
</reference>
<keyword evidence="5" id="KW-0418">Kinase</keyword>
<keyword evidence="3" id="KW-0597">Phosphoprotein</keyword>
<dbReference type="Gene3D" id="3.30.565.10">
    <property type="entry name" value="Histidine kinase-like ATPase, C-terminal domain"/>
    <property type="match status" value="1"/>
</dbReference>
<evidence type="ECO:0000256" key="2">
    <source>
        <dbReference type="ARBA" id="ARBA00012438"/>
    </source>
</evidence>
<dbReference type="STRING" id="564608.C1MM52"/>
<dbReference type="RefSeq" id="XP_003057337.1">
    <property type="nucleotide sequence ID" value="XM_003057291.1"/>
</dbReference>
<dbReference type="InterPro" id="IPR036097">
    <property type="entry name" value="HisK_dim/P_sf"/>
</dbReference>
<evidence type="ECO:0000256" key="5">
    <source>
        <dbReference type="ARBA" id="ARBA00022777"/>
    </source>
</evidence>
<dbReference type="CDD" id="cd00082">
    <property type="entry name" value="HisKA"/>
    <property type="match status" value="1"/>
</dbReference>
<gene>
    <name evidence="7" type="ORF">MICPUCDRAFT_11312</name>
</gene>
<dbReference type="Pfam" id="PF00512">
    <property type="entry name" value="HisKA"/>
    <property type="match status" value="1"/>
</dbReference>
<dbReference type="InterPro" id="IPR036890">
    <property type="entry name" value="HATPase_C_sf"/>
</dbReference>
<dbReference type="SUPFAM" id="SSF55874">
    <property type="entry name" value="ATPase domain of HSP90 chaperone/DNA topoisomerase II/histidine kinase"/>
    <property type="match status" value="1"/>
</dbReference>
<feature type="non-terminal residue" evidence="7">
    <location>
        <position position="1"/>
    </location>
</feature>
<dbReference type="SMART" id="SM00387">
    <property type="entry name" value="HATPase_c"/>
    <property type="match status" value="1"/>
</dbReference>
<dbReference type="PANTHER" id="PTHR43047:SF72">
    <property type="entry name" value="OSMOSENSING HISTIDINE PROTEIN KINASE SLN1"/>
    <property type="match status" value="1"/>
</dbReference>
<dbReference type="SUPFAM" id="SSF47384">
    <property type="entry name" value="Homodimeric domain of signal transducing histidine kinase"/>
    <property type="match status" value="1"/>
</dbReference>
<dbReference type="GeneID" id="9682776"/>
<dbReference type="eggNOG" id="KOG0519">
    <property type="taxonomic scope" value="Eukaryota"/>
</dbReference>
<feature type="domain" description="Histidine kinase" evidence="6">
    <location>
        <begin position="14"/>
        <end position="235"/>
    </location>
</feature>
<dbReference type="PRINTS" id="PR00344">
    <property type="entry name" value="BCTRLSENSOR"/>
</dbReference>
<dbReference type="Gene3D" id="1.10.287.130">
    <property type="match status" value="1"/>
</dbReference>
<accession>C1MM52</accession>
<proteinExistence type="predicted"/>
<dbReference type="OrthoDB" id="21225at2759"/>